<evidence type="ECO:0000313" key="11">
    <source>
        <dbReference type="Proteomes" id="UP000298138"/>
    </source>
</evidence>
<dbReference type="SMART" id="SM00913">
    <property type="entry name" value="IBN_N"/>
    <property type="match status" value="1"/>
</dbReference>
<sequence>MDEHTFVQTLEAVLTPDTNVVKQATTKLREEYFKNPQALPLLIHIVRQHGNEHVRQLAAVEARSLVPKFWGKDNAPSKIPDDVKSQIRDSLLQSSTQDASSVVRHSAARVVATIAKIDLPQGSWLDLTTIVSQAAQSEKPEDREVGTYLIYTMLETLAEIVSDRWRDFLTLFSRTIVDPQSPIVRINTLLALGRIAEVIDSEETPEAVAMFRELIPHMVEVLKSVAESNDEEKSNSAFEVFQTLLIADGALISSHFRDLVQFFSDLSVNKGLDDENRAKALSFLMSCLRYKKMKIQALKVGEALTLRCMELVTEFKDSEDPDDMTPSRTALGLLDFMAGALPPSQVVVPLLNVLPQYVNHQDPNFRRAGILALGYCVEGAPDFIVTQLNSIFPIVLNLLNDPVAFVRQSALHTVTQLADDLAEELGKEHQRLMPLLIRILETSDNTEMLCRACNAIDAVMIGVGKPDVDQYLPTLMPKLSTMFSQPDFKLKSAAVGGIGSAALAAEDSFIPYFPEVMSALSPYISIKDGEEQLDLRGVVVDCMGHIATAVGRGPFTPYVEPLMQSAKESLTLDNPRLRETAFLFFGTIARLYGEDFAAFLPIATEALFQSLEQEEVDDEFDGEIASKIISIGAEGGDKAAIDGAIVDIDEDDDEDDDDDIWESLATVNAIALEKEVACDTIGEILGNCGEAFLPYFEKAVTILAEKSEHMYEGVRRAAICTLWRAYASLWQVAEAKGMQKWQKGLPLKVEPTPELKKLGEVVTKCTFNNLSKEDDRVTVKDVLLNLSETLKLCGPALLADADGSNIVELATALVLVLQKQHPCQIDEDDLEEHDIETLESAEYDWAVIDAAMEVCLGLAEALGEQYAEVWKIVSPHVIKYASSQDSRERSTAVGVVAESVKHMGASVTPFTKKILQLLMHRLSDEDGDTKANSIYAIGVLAISSQDNAEIVGAYQKIFGKLERVLSGGETHQRVLDNTAGCVSRMVLAHADQVPLQELLNALVGLLPLKEDFEENEPVFDMLYALFDQQKPEVFNITQRLIPVFSVVLGNEPEGQLEPQTREKVIKLVQWVGQKEPSLLQGFPNLQNAQ</sequence>
<proteinExistence type="predicted"/>
<dbReference type="GO" id="GO:0006606">
    <property type="term" value="P:protein import into nucleus"/>
    <property type="evidence" value="ECO:0007669"/>
    <property type="project" value="InterPro"/>
</dbReference>
<evidence type="ECO:0000256" key="3">
    <source>
        <dbReference type="ARBA" id="ARBA00022448"/>
    </source>
</evidence>
<evidence type="ECO:0000256" key="5">
    <source>
        <dbReference type="ARBA" id="ARBA00022737"/>
    </source>
</evidence>
<keyword evidence="11" id="KW-1185">Reference proteome</keyword>
<accession>A0A4S2MS25</accession>
<dbReference type="GO" id="GO:0005737">
    <property type="term" value="C:cytoplasm"/>
    <property type="evidence" value="ECO:0007669"/>
    <property type="project" value="UniProtKB-SubCell"/>
</dbReference>
<evidence type="ECO:0000256" key="2">
    <source>
        <dbReference type="ARBA" id="ARBA00004496"/>
    </source>
</evidence>
<dbReference type="InterPro" id="IPR021133">
    <property type="entry name" value="HEAT_type_2"/>
</dbReference>
<dbReference type="PROSITE" id="PS50166">
    <property type="entry name" value="IMPORTIN_B_NT"/>
    <property type="match status" value="1"/>
</dbReference>
<dbReference type="InterPro" id="IPR057672">
    <property type="entry name" value="TPR_IPO4/5"/>
</dbReference>
<dbReference type="InterPro" id="IPR016024">
    <property type="entry name" value="ARM-type_fold"/>
</dbReference>
<reference evidence="10 11" key="1">
    <citation type="submission" date="2019-04" db="EMBL/GenBank/DDBJ databases">
        <title>Comparative genomics and transcriptomics to analyze fruiting body development in filamentous ascomycetes.</title>
        <authorList>
            <consortium name="DOE Joint Genome Institute"/>
            <person name="Lutkenhaus R."/>
            <person name="Traeger S."/>
            <person name="Breuer J."/>
            <person name="Kuo A."/>
            <person name="Lipzen A."/>
            <person name="Pangilinan J."/>
            <person name="Dilworth D."/>
            <person name="Sandor L."/>
            <person name="Poggeler S."/>
            <person name="Barry K."/>
            <person name="Grigoriev I.V."/>
            <person name="Nowrousian M."/>
        </authorList>
    </citation>
    <scope>NUCLEOTIDE SEQUENCE [LARGE SCALE GENOMIC DNA]</scope>
    <source>
        <strain evidence="10 11">CBS 389.68</strain>
    </source>
</reference>
<evidence type="ECO:0000256" key="7">
    <source>
        <dbReference type="ARBA" id="ARBA00023242"/>
    </source>
</evidence>
<evidence type="ECO:0000313" key="10">
    <source>
        <dbReference type="EMBL" id="TGZ78217.1"/>
    </source>
</evidence>
<dbReference type="OrthoDB" id="7862313at2759"/>
<dbReference type="PANTHER" id="PTHR10527">
    <property type="entry name" value="IMPORTIN BETA"/>
    <property type="match status" value="1"/>
</dbReference>
<feature type="domain" description="Importin N-terminal" evidence="9">
    <location>
        <begin position="24"/>
        <end position="97"/>
    </location>
</feature>
<dbReference type="InterPro" id="IPR040122">
    <property type="entry name" value="Importin_beta"/>
</dbReference>
<dbReference type="Gene3D" id="1.25.10.10">
    <property type="entry name" value="Leucine-rich Repeat Variant"/>
    <property type="match status" value="1"/>
</dbReference>
<dbReference type="InterPro" id="IPR058584">
    <property type="entry name" value="IMB1_TNPO1-like_TPR"/>
</dbReference>
<keyword evidence="7" id="KW-0539">Nucleus</keyword>
<dbReference type="InParanoid" id="A0A4S2MS25"/>
<gene>
    <name evidence="10" type="ORF">EX30DRAFT_397983</name>
</gene>
<keyword evidence="4" id="KW-0963">Cytoplasm</keyword>
<dbReference type="AlphaFoldDB" id="A0A4S2MS25"/>
<dbReference type="SUPFAM" id="SSF48371">
    <property type="entry name" value="ARM repeat"/>
    <property type="match status" value="2"/>
</dbReference>
<dbReference type="Proteomes" id="UP000298138">
    <property type="component" value="Unassembled WGS sequence"/>
</dbReference>
<comment type="subcellular location">
    <subcellularLocation>
        <location evidence="2">Cytoplasm</location>
    </subcellularLocation>
    <subcellularLocation>
        <location evidence="1">Nucleus</location>
    </subcellularLocation>
</comment>
<dbReference type="Pfam" id="PF25574">
    <property type="entry name" value="TPR_IMB1"/>
    <property type="match status" value="1"/>
</dbReference>
<organism evidence="10 11">
    <name type="scientific">Ascodesmis nigricans</name>
    <dbReference type="NCBI Taxonomy" id="341454"/>
    <lineage>
        <taxon>Eukaryota</taxon>
        <taxon>Fungi</taxon>
        <taxon>Dikarya</taxon>
        <taxon>Ascomycota</taxon>
        <taxon>Pezizomycotina</taxon>
        <taxon>Pezizomycetes</taxon>
        <taxon>Pezizales</taxon>
        <taxon>Ascodesmidaceae</taxon>
        <taxon>Ascodesmis</taxon>
    </lineage>
</organism>
<evidence type="ECO:0000256" key="6">
    <source>
        <dbReference type="ARBA" id="ARBA00022927"/>
    </source>
</evidence>
<keyword evidence="6" id="KW-0653">Protein transport</keyword>
<dbReference type="GO" id="GO:0005634">
    <property type="term" value="C:nucleus"/>
    <property type="evidence" value="ECO:0007669"/>
    <property type="project" value="UniProtKB-ARBA"/>
</dbReference>
<name>A0A4S2MS25_9PEZI</name>
<dbReference type="InterPro" id="IPR011989">
    <property type="entry name" value="ARM-like"/>
</dbReference>
<dbReference type="Pfam" id="PF25780">
    <property type="entry name" value="TPR_IPO5"/>
    <property type="match status" value="1"/>
</dbReference>
<dbReference type="InterPro" id="IPR001494">
    <property type="entry name" value="Importin-beta_N"/>
</dbReference>
<dbReference type="STRING" id="341454.A0A4S2MS25"/>
<evidence type="ECO:0000256" key="8">
    <source>
        <dbReference type="PROSITE-ProRule" id="PRU00103"/>
    </source>
</evidence>
<feature type="repeat" description="HEAT" evidence="8">
    <location>
        <begin position="391"/>
        <end position="429"/>
    </location>
</feature>
<keyword evidence="3" id="KW-0813">Transport</keyword>
<keyword evidence="5" id="KW-0677">Repeat</keyword>
<evidence type="ECO:0000259" key="9">
    <source>
        <dbReference type="PROSITE" id="PS50166"/>
    </source>
</evidence>
<dbReference type="FunCoup" id="A0A4S2MS25">
    <property type="interactions" value="1242"/>
</dbReference>
<dbReference type="Pfam" id="PF03810">
    <property type="entry name" value="IBN_N"/>
    <property type="match status" value="1"/>
</dbReference>
<dbReference type="PROSITE" id="PS50077">
    <property type="entry name" value="HEAT_REPEAT"/>
    <property type="match status" value="1"/>
</dbReference>
<dbReference type="GO" id="GO:0031267">
    <property type="term" value="F:small GTPase binding"/>
    <property type="evidence" value="ECO:0007669"/>
    <property type="project" value="InterPro"/>
</dbReference>
<protein>
    <submittedName>
        <fullName evidence="10">Putative importin beta-4 subunit</fullName>
    </submittedName>
</protein>
<dbReference type="EMBL" id="ML220144">
    <property type="protein sequence ID" value="TGZ78217.1"/>
    <property type="molecule type" value="Genomic_DNA"/>
</dbReference>
<evidence type="ECO:0000256" key="1">
    <source>
        <dbReference type="ARBA" id="ARBA00004123"/>
    </source>
</evidence>
<evidence type="ECO:0000256" key="4">
    <source>
        <dbReference type="ARBA" id="ARBA00022490"/>
    </source>
</evidence>